<keyword evidence="1" id="KW-0812">Transmembrane</keyword>
<dbReference type="HOGENOM" id="CLU_2939301_0_0_4"/>
<dbReference type="AlphaFoldDB" id="D5CPU3"/>
<protein>
    <submittedName>
        <fullName evidence="2">Uncharacterized protein</fullName>
    </submittedName>
</protein>
<dbReference type="RefSeq" id="WP_013030984.1">
    <property type="nucleotide sequence ID" value="NC_013959.1"/>
</dbReference>
<evidence type="ECO:0000256" key="1">
    <source>
        <dbReference type="SAM" id="Phobius"/>
    </source>
</evidence>
<evidence type="ECO:0000313" key="3">
    <source>
        <dbReference type="Proteomes" id="UP000001625"/>
    </source>
</evidence>
<accession>D5CPU3</accession>
<dbReference type="Proteomes" id="UP000001625">
    <property type="component" value="Chromosome"/>
</dbReference>
<sequence length="60" mass="6962">MDLAHPVDHHLVAGFLLIANLHKSWRICLPAAVLSLLTFPVGTLIGIYYLWYYFKHEQVR</sequence>
<keyword evidence="1" id="KW-1133">Transmembrane helix</keyword>
<reference evidence="2 3" key="1">
    <citation type="submission" date="2010-03" db="EMBL/GenBank/DDBJ databases">
        <title>Complete sequence of Sideroxydans lithotrophicus ES-1.</title>
        <authorList>
            <consortium name="US DOE Joint Genome Institute"/>
            <person name="Lucas S."/>
            <person name="Copeland A."/>
            <person name="Lapidus A."/>
            <person name="Cheng J.-F."/>
            <person name="Bruce D."/>
            <person name="Goodwin L."/>
            <person name="Pitluck S."/>
            <person name="Munk A.C."/>
            <person name="Detter J.C."/>
            <person name="Han C."/>
            <person name="Tapia R."/>
            <person name="Larimer F."/>
            <person name="Land M."/>
            <person name="Hauser L."/>
            <person name="Kyrpides N."/>
            <person name="Ivanova N."/>
            <person name="Emerson D."/>
            <person name="Woyke T."/>
        </authorList>
    </citation>
    <scope>NUCLEOTIDE SEQUENCE [LARGE SCALE GENOMIC DNA]</scope>
    <source>
        <strain evidence="2 3">ES-1</strain>
    </source>
</reference>
<dbReference type="EMBL" id="CP001965">
    <property type="protein sequence ID" value="ADE13088.1"/>
    <property type="molecule type" value="Genomic_DNA"/>
</dbReference>
<keyword evidence="1" id="KW-0472">Membrane</keyword>
<dbReference type="KEGG" id="slt:Slit_2863"/>
<feature type="transmembrane region" description="Helical" evidence="1">
    <location>
        <begin position="31"/>
        <end position="54"/>
    </location>
</feature>
<keyword evidence="3" id="KW-1185">Reference proteome</keyword>
<evidence type="ECO:0000313" key="2">
    <source>
        <dbReference type="EMBL" id="ADE13088.1"/>
    </source>
</evidence>
<proteinExistence type="predicted"/>
<gene>
    <name evidence="2" type="ordered locus">Slit_2863</name>
</gene>
<dbReference type="STRING" id="580332.Slit_2863"/>
<name>D5CPU3_SIDLE</name>
<organism evidence="2 3">
    <name type="scientific">Sideroxydans lithotrophicus (strain ES-1)</name>
    <dbReference type="NCBI Taxonomy" id="580332"/>
    <lineage>
        <taxon>Bacteria</taxon>
        <taxon>Pseudomonadati</taxon>
        <taxon>Pseudomonadota</taxon>
        <taxon>Betaproteobacteria</taxon>
        <taxon>Nitrosomonadales</taxon>
        <taxon>Gallionellaceae</taxon>
        <taxon>Sideroxydans</taxon>
    </lineage>
</organism>